<evidence type="ECO:0000256" key="2">
    <source>
        <dbReference type="ARBA" id="ARBA00016322"/>
    </source>
</evidence>
<dbReference type="GO" id="GO:0031514">
    <property type="term" value="C:motile cilium"/>
    <property type="evidence" value="ECO:0007669"/>
    <property type="project" value="UniProtKB-SubCell"/>
</dbReference>
<keyword evidence="4" id="KW-0282">Flagellum</keyword>
<keyword evidence="6" id="KW-0966">Cell projection</keyword>
<evidence type="ECO:0000256" key="6">
    <source>
        <dbReference type="ARBA" id="ARBA00023273"/>
    </source>
</evidence>
<dbReference type="Ensembl" id="ENSCUST00005023803.1">
    <property type="protein sequence ID" value="ENSCUSP00005022985.1"/>
    <property type="gene ID" value="ENSCUSG00005014464.1"/>
</dbReference>
<sequence length="172" mass="19753">MELAGDRYLGGIVRGRMEGYGSYTLPTGAEYRGSLWDGMFHGKGEMQLSRGGGYRALWDRGVPTQGKYTFADGLEFDEEKWPYCDGYDRRFYTEICLGFKPPGIPQLTNLDPPKIIPEGCYDCGDGFYNPETRVVVDYKHKFLRNADNDEHEWILRTCRRAWDITTEPKPKA</sequence>
<proteinExistence type="predicted"/>
<keyword evidence="8" id="KW-1185">Reference proteome</keyword>
<organism evidence="7 8">
    <name type="scientific">Catharus ustulatus</name>
    <name type="common">Russet-backed thrush</name>
    <name type="synonym">Hylocichla ustulatus</name>
    <dbReference type="NCBI Taxonomy" id="91951"/>
    <lineage>
        <taxon>Eukaryota</taxon>
        <taxon>Metazoa</taxon>
        <taxon>Chordata</taxon>
        <taxon>Craniata</taxon>
        <taxon>Vertebrata</taxon>
        <taxon>Euteleostomi</taxon>
        <taxon>Archelosauria</taxon>
        <taxon>Archosauria</taxon>
        <taxon>Dinosauria</taxon>
        <taxon>Saurischia</taxon>
        <taxon>Theropoda</taxon>
        <taxon>Coelurosauria</taxon>
        <taxon>Aves</taxon>
        <taxon>Neognathae</taxon>
        <taxon>Neoaves</taxon>
        <taxon>Telluraves</taxon>
        <taxon>Australaves</taxon>
        <taxon>Passeriformes</taxon>
        <taxon>Turdidae</taxon>
        <taxon>Catharus</taxon>
    </lineage>
</organism>
<reference evidence="7" key="2">
    <citation type="submission" date="2025-08" db="UniProtKB">
        <authorList>
            <consortium name="Ensembl"/>
        </authorList>
    </citation>
    <scope>IDENTIFICATION</scope>
</reference>
<dbReference type="PANTHER" id="PTHR46437">
    <property type="entry name" value="MORN REPEAT-CONTAINING PROTEIN 5"/>
    <property type="match status" value="1"/>
</dbReference>
<dbReference type="InterPro" id="IPR003409">
    <property type="entry name" value="MORN"/>
</dbReference>
<name>A0A8C3Y7F3_CATUS</name>
<accession>A0A8C3Y7F3</accession>
<evidence type="ECO:0000256" key="3">
    <source>
        <dbReference type="ARBA" id="ARBA00022737"/>
    </source>
</evidence>
<dbReference type="InterPro" id="IPR042814">
    <property type="entry name" value="Morn5"/>
</dbReference>
<reference evidence="7" key="3">
    <citation type="submission" date="2025-09" db="UniProtKB">
        <authorList>
            <consortium name="Ensembl"/>
        </authorList>
    </citation>
    <scope>IDENTIFICATION</scope>
</reference>
<dbReference type="Pfam" id="PF02493">
    <property type="entry name" value="MORN"/>
    <property type="match status" value="3"/>
</dbReference>
<evidence type="ECO:0000313" key="8">
    <source>
        <dbReference type="Proteomes" id="UP000694563"/>
    </source>
</evidence>
<reference evidence="7" key="1">
    <citation type="submission" date="2020-10" db="EMBL/GenBank/DDBJ databases">
        <title>Catharus ustulatus (Swainson's thrush) genome, bCatUst1, primary haplotype v2.</title>
        <authorList>
            <person name="Delmore K."/>
            <person name="Vafadar M."/>
            <person name="Formenti G."/>
            <person name="Chow W."/>
            <person name="Pelan S."/>
            <person name="Howe K."/>
            <person name="Rhie A."/>
            <person name="Mountcastle J."/>
            <person name="Haase B."/>
            <person name="Fedrigo O."/>
            <person name="Jarvis E.D."/>
        </authorList>
    </citation>
    <scope>NUCLEOTIDE SEQUENCE [LARGE SCALE GENOMIC DNA]</scope>
</reference>
<dbReference type="GeneID" id="117005686"/>
<evidence type="ECO:0000313" key="7">
    <source>
        <dbReference type="Ensembl" id="ENSCUSP00005022985.1"/>
    </source>
</evidence>
<dbReference type="SUPFAM" id="SSF82185">
    <property type="entry name" value="Histone H3 K4-specific methyltransferase SET7/9 N-terminal domain"/>
    <property type="match status" value="1"/>
</dbReference>
<protein>
    <recommendedName>
        <fullName evidence="2">MORN repeat-containing protein 5</fullName>
    </recommendedName>
</protein>
<evidence type="ECO:0000256" key="4">
    <source>
        <dbReference type="ARBA" id="ARBA00022846"/>
    </source>
</evidence>
<comment type="subcellular location">
    <subcellularLocation>
        <location evidence="1">Cell projection</location>
        <location evidence="1">Cilium</location>
        <location evidence="1">Flagellum</location>
    </subcellularLocation>
</comment>
<gene>
    <name evidence="7" type="primary">MORN5</name>
</gene>
<dbReference type="CTD" id="254956"/>
<dbReference type="SMART" id="SM00698">
    <property type="entry name" value="MORN"/>
    <property type="match status" value="2"/>
</dbReference>
<evidence type="ECO:0000256" key="1">
    <source>
        <dbReference type="ARBA" id="ARBA00004230"/>
    </source>
</evidence>
<dbReference type="OrthoDB" id="300500at2759"/>
<dbReference type="PANTHER" id="PTHR46437:SF1">
    <property type="entry name" value="MORN REPEAT-CONTAINING PROTEIN 5"/>
    <property type="match status" value="1"/>
</dbReference>
<keyword evidence="5" id="KW-0969">Cilium</keyword>
<dbReference type="RefSeq" id="XP_032933566.1">
    <property type="nucleotide sequence ID" value="XM_033077675.1"/>
</dbReference>
<dbReference type="AlphaFoldDB" id="A0A8C3Y7F3"/>
<evidence type="ECO:0000256" key="5">
    <source>
        <dbReference type="ARBA" id="ARBA00023069"/>
    </source>
</evidence>
<dbReference type="Gene3D" id="2.20.110.10">
    <property type="entry name" value="Histone H3 K4-specific methyltransferase SET7/9 N-terminal domain"/>
    <property type="match status" value="1"/>
</dbReference>
<keyword evidence="3" id="KW-0677">Repeat</keyword>
<dbReference type="Proteomes" id="UP000694563">
    <property type="component" value="Chromosome 21"/>
</dbReference>